<dbReference type="PATRIC" id="fig|742159.3.peg.2439"/>
<name>D4X7T0_9BURK</name>
<reference evidence="2" key="1">
    <citation type="submission" date="2010-03" db="EMBL/GenBank/DDBJ databases">
        <title>Complete sequence of Mobiluncus curtisii ATCC 43063.</title>
        <authorList>
            <person name="Muzny D."/>
            <person name="Qin X."/>
            <person name="Deng J."/>
            <person name="Jiang H."/>
            <person name="Liu Y."/>
            <person name="Qu J."/>
            <person name="Song X.-Z."/>
            <person name="Zhang L."/>
            <person name="Thornton R."/>
            <person name="Coyle M."/>
            <person name="Francisco L."/>
            <person name="Jackson L."/>
            <person name="Javaid M."/>
            <person name="Korchina V."/>
            <person name="Kovar C."/>
            <person name="Mata R."/>
            <person name="Mathew T."/>
            <person name="Ngo R."/>
            <person name="Nguyen L."/>
            <person name="Nguyen N."/>
            <person name="Okwuonu G."/>
            <person name="Ongeri F."/>
            <person name="Pham C."/>
            <person name="Simmons D."/>
            <person name="Wilczek-Boney K."/>
            <person name="Hale W."/>
            <person name="Jakkamsetti A."/>
            <person name="Pham P."/>
            <person name="Ruth R."/>
            <person name="San Lucas F."/>
            <person name="Warren J."/>
            <person name="Zhang J."/>
            <person name="Zhao Z."/>
            <person name="Zhou C."/>
            <person name="Zhu D."/>
            <person name="Lee S."/>
            <person name="Bess C."/>
            <person name="Blankenburg K."/>
            <person name="Forbes L."/>
            <person name="Fu Q."/>
            <person name="Gubbala S."/>
            <person name="Hirani K."/>
            <person name="Jayaseelan J.C."/>
            <person name="Lara F."/>
            <person name="Munidasa M."/>
            <person name="Palculict T."/>
            <person name="Patil S."/>
            <person name="Pu L.-L."/>
            <person name="Saada N."/>
            <person name="Tang L."/>
            <person name="Weissenberger G."/>
            <person name="Zhu Y."/>
            <person name="Hemphill L."/>
            <person name="Shang Y."/>
            <person name="Youmans B."/>
            <person name="Ayvaz T."/>
            <person name="Ross M."/>
            <person name="Santibanez J."/>
            <person name="Aqrawi P."/>
            <person name="Gross S."/>
            <person name="Joshi V."/>
            <person name="Fowler G."/>
            <person name="Nazareth L."/>
            <person name="Reid J."/>
            <person name="Worley K."/>
            <person name="Petrosino J."/>
            <person name="Highlander S."/>
            <person name="Gibbs R."/>
            <person name="Gibbs R."/>
        </authorList>
    </citation>
    <scope>NUCLEOTIDE SEQUENCE [LARGE SCALE GENOMIC DNA]</scope>
    <source>
        <strain evidence="2">ATCC 43553</strain>
    </source>
</reference>
<evidence type="ECO:0000313" key="1">
    <source>
        <dbReference type="EMBL" id="EFF77026.1"/>
    </source>
</evidence>
<sequence length="83" mass="8636">MLKGEHRILGIRPPGKACRGRGKPGILTGPGLSCLASAAARLHLCPNRIPRQGGCAPGGRCGGVRLRLETNGRMIPGYVPSLI</sequence>
<accession>D4X7T0</accession>
<protein>
    <submittedName>
        <fullName evidence="1">Uncharacterized protein</fullName>
    </submittedName>
</protein>
<dbReference type="AlphaFoldDB" id="D4X7T0"/>
<gene>
    <name evidence="1" type="ORF">HMPREF0004_1527</name>
</gene>
<comment type="caution">
    <text evidence="1">The sequence shown here is derived from an EMBL/GenBank/DDBJ whole genome shotgun (WGS) entry which is preliminary data.</text>
</comment>
<dbReference type="EMBL" id="ADMS01000038">
    <property type="protein sequence ID" value="EFF77026.1"/>
    <property type="molecule type" value="Genomic_DNA"/>
</dbReference>
<organism evidence="1 2">
    <name type="scientific">Achromobacter piechaudii ATCC 43553</name>
    <dbReference type="NCBI Taxonomy" id="742159"/>
    <lineage>
        <taxon>Bacteria</taxon>
        <taxon>Pseudomonadati</taxon>
        <taxon>Pseudomonadota</taxon>
        <taxon>Betaproteobacteria</taxon>
        <taxon>Burkholderiales</taxon>
        <taxon>Alcaligenaceae</taxon>
        <taxon>Achromobacter</taxon>
    </lineage>
</organism>
<evidence type="ECO:0000313" key="2">
    <source>
        <dbReference type="Proteomes" id="UP000004510"/>
    </source>
</evidence>
<dbReference type="HOGENOM" id="CLU_2597977_0_0_4"/>
<proteinExistence type="predicted"/>
<dbReference type="Proteomes" id="UP000004510">
    <property type="component" value="Unassembled WGS sequence"/>
</dbReference>